<dbReference type="AlphaFoldDB" id="A0A1F6VBX4"/>
<comment type="similarity">
    <text evidence="1 2">Belongs to the enoyl-CoA hydratase/isomerase family.</text>
</comment>
<dbReference type="InterPro" id="IPR029045">
    <property type="entry name" value="ClpP/crotonase-like_dom_sf"/>
</dbReference>
<organism evidence="3 4">
    <name type="scientific">Candidatus Muproteobacteria bacterium RBG_16_60_9</name>
    <dbReference type="NCBI Taxonomy" id="1817755"/>
    <lineage>
        <taxon>Bacteria</taxon>
        <taxon>Pseudomonadati</taxon>
        <taxon>Pseudomonadota</taxon>
        <taxon>Candidatus Muproteobacteria</taxon>
    </lineage>
</organism>
<evidence type="ECO:0000313" key="4">
    <source>
        <dbReference type="Proteomes" id="UP000179076"/>
    </source>
</evidence>
<dbReference type="Gene3D" id="3.90.226.10">
    <property type="entry name" value="2-enoyl-CoA Hydratase, Chain A, domain 1"/>
    <property type="match status" value="1"/>
</dbReference>
<evidence type="ECO:0000313" key="3">
    <source>
        <dbReference type="EMBL" id="OGI67056.1"/>
    </source>
</evidence>
<dbReference type="PANTHER" id="PTHR43459:SF1">
    <property type="entry name" value="EG:BACN32G11.4 PROTEIN"/>
    <property type="match status" value="1"/>
</dbReference>
<dbReference type="GO" id="GO:0003824">
    <property type="term" value="F:catalytic activity"/>
    <property type="evidence" value="ECO:0007669"/>
    <property type="project" value="InterPro"/>
</dbReference>
<dbReference type="Pfam" id="PF00378">
    <property type="entry name" value="ECH_1"/>
    <property type="match status" value="1"/>
</dbReference>
<comment type="caution">
    <text evidence="3">The sequence shown here is derived from an EMBL/GenBank/DDBJ whole genome shotgun (WGS) entry which is preliminary data.</text>
</comment>
<proteinExistence type="inferred from homology"/>
<dbReference type="CDD" id="cd06558">
    <property type="entry name" value="crotonase-like"/>
    <property type="match status" value="1"/>
</dbReference>
<reference evidence="3 4" key="1">
    <citation type="journal article" date="2016" name="Nat. Commun.">
        <title>Thousands of microbial genomes shed light on interconnected biogeochemical processes in an aquifer system.</title>
        <authorList>
            <person name="Anantharaman K."/>
            <person name="Brown C.T."/>
            <person name="Hug L.A."/>
            <person name="Sharon I."/>
            <person name="Castelle C.J."/>
            <person name="Probst A.J."/>
            <person name="Thomas B.C."/>
            <person name="Singh A."/>
            <person name="Wilkins M.J."/>
            <person name="Karaoz U."/>
            <person name="Brodie E.L."/>
            <person name="Williams K.H."/>
            <person name="Hubbard S.S."/>
            <person name="Banfield J.F."/>
        </authorList>
    </citation>
    <scope>NUCLEOTIDE SEQUENCE [LARGE SCALE GENOMIC DNA]</scope>
</reference>
<evidence type="ECO:0000256" key="2">
    <source>
        <dbReference type="RuleBase" id="RU003707"/>
    </source>
</evidence>
<accession>A0A1F6VBX4</accession>
<dbReference type="Proteomes" id="UP000179076">
    <property type="component" value="Unassembled WGS sequence"/>
</dbReference>
<dbReference type="Gene3D" id="1.10.12.10">
    <property type="entry name" value="Lyase 2-enoyl-coa Hydratase, Chain A, domain 2"/>
    <property type="match status" value="1"/>
</dbReference>
<dbReference type="PANTHER" id="PTHR43459">
    <property type="entry name" value="ENOYL-COA HYDRATASE"/>
    <property type="match status" value="1"/>
</dbReference>
<dbReference type="InterPro" id="IPR018376">
    <property type="entry name" value="Enoyl-CoA_hyd/isom_CS"/>
</dbReference>
<evidence type="ECO:0008006" key="5">
    <source>
        <dbReference type="Google" id="ProtNLM"/>
    </source>
</evidence>
<dbReference type="InterPro" id="IPR001753">
    <property type="entry name" value="Enoyl-CoA_hydra/iso"/>
</dbReference>
<dbReference type="EMBL" id="MFSP01000070">
    <property type="protein sequence ID" value="OGI67056.1"/>
    <property type="molecule type" value="Genomic_DNA"/>
</dbReference>
<evidence type="ECO:0000256" key="1">
    <source>
        <dbReference type="ARBA" id="ARBA00005254"/>
    </source>
</evidence>
<sequence>MANSEKHLLVDIQDGVAVLTLNRPEKLNALSPAMLQQAIATLEQFATDPAVGCVVVTGADRGFCAGGDIAAMAATSAGQTFEQKVDRQRGVHRLSGLLYSIPKVTIAAVNGPAAGAGFGIALACDLRVASDKAKFTTAFAKVGFGGDFGITWPLTRIVGEAKAKELLFLSDVLTAEQALQLGLVNRVVPHDQHMQAVRELATRIARGPLIAYRHMKENVRLASTQDYAALLDREAITQLRCGETQDHKEGVAAFLEKREPTFTGR</sequence>
<name>A0A1F6VBX4_9PROT</name>
<dbReference type="PROSITE" id="PS00166">
    <property type="entry name" value="ENOYL_COA_HYDRATASE"/>
    <property type="match status" value="1"/>
</dbReference>
<gene>
    <name evidence="3" type="ORF">A2W18_08230</name>
</gene>
<protein>
    <recommendedName>
        <fullName evidence="5">Enoyl-CoA hydratase</fullName>
    </recommendedName>
</protein>
<dbReference type="InterPro" id="IPR014748">
    <property type="entry name" value="Enoyl-CoA_hydra_C"/>
</dbReference>
<dbReference type="SUPFAM" id="SSF52096">
    <property type="entry name" value="ClpP/crotonase"/>
    <property type="match status" value="1"/>
</dbReference>